<accession>A0ABP8L876</accession>
<keyword evidence="1 4" id="KW-0349">Heme</keyword>
<feature type="domain" description="Cytochrome c" evidence="5">
    <location>
        <begin position="647"/>
        <end position="744"/>
    </location>
</feature>
<keyword evidence="2 4" id="KW-0479">Metal-binding</keyword>
<sequence>MQKYSMKKLQYLILAPTAACMLFYCQTNKTTTAQNDAASQESAVKQEPVTYDLASAPVVSPEASLGLMQVADGFEVKLVAAEPLVSTPVAMTFDYKGRMWVVEMEGYMPDTVGTGEDIPTGKVVILEDTDKDGVADDRKVFLDSLVLPRAICLIDGGILVAEPPSLWYYEISNDKPGKKTLVDAEYAVGGNVEHQPNGLVRALDNWIYNAKSSKRYRKVGEEWVIEPTHFRGQWGIAQDNYGRLYYNTNSENLLGDYFSPGFGATNKHQRGVAGFNEKIVANNRVYPIRPTPGVNRGYMEGILDDSLRLVNFTAASGPVVYRGGLFGEEYASNVFVAEPSANLIKRNILDEKGYITGGEQAYTEKEFVASVDERFRPVSLYNAPDGALYVVDMYRGIIQHKTYLTPYLKKQIGSRKLTQPLGYGRIYKIVPENKKPEMVILPEDPGQLVKLLGHENGWVRDNAQQMLIDRNFTQAIPALRQAAKATDKPLLAMHALWTLEGLGALQTEEVLALLQQPVWPVRMQALTALPSVLNQSNYRQYVPVLEQLVASNDTLAAPYVAFMANYIHPYDKAASSSLLQKVVKQYPANKYVADAVISNLYDREEAFQKAMTAIAPDTSLTFNKRLQRVITQTSSAKANRSPEALLKAFPKGAAMFASACQTCHGADGNGVKSLAPPLNQSEWVTGDKNKLISIVLFGLTGPVSVNGHLYKAPEINGDMPGIGYDKDLSNENVAQLLSYIRKSWRNNAETVTAEEVKRVRDYLKDRQKAFTVEELNQFP</sequence>
<organism evidence="6 7">
    <name type="scientific">Pontibacter saemangeumensis</name>
    <dbReference type="NCBI Taxonomy" id="1084525"/>
    <lineage>
        <taxon>Bacteria</taxon>
        <taxon>Pseudomonadati</taxon>
        <taxon>Bacteroidota</taxon>
        <taxon>Cytophagia</taxon>
        <taxon>Cytophagales</taxon>
        <taxon>Hymenobacteraceae</taxon>
        <taxon>Pontibacter</taxon>
    </lineage>
</organism>
<name>A0ABP8L876_9BACT</name>
<protein>
    <recommendedName>
        <fullName evidence="5">Cytochrome c domain-containing protein</fullName>
    </recommendedName>
</protein>
<dbReference type="PANTHER" id="PTHR33546:SF1">
    <property type="entry name" value="LARGE, MULTIFUNCTIONAL SECRETED PROTEIN"/>
    <property type="match status" value="1"/>
</dbReference>
<dbReference type="Gene3D" id="1.10.760.10">
    <property type="entry name" value="Cytochrome c-like domain"/>
    <property type="match status" value="1"/>
</dbReference>
<proteinExistence type="predicted"/>
<comment type="caution">
    <text evidence="6">The sequence shown here is derived from an EMBL/GenBank/DDBJ whole genome shotgun (WGS) entry which is preliminary data.</text>
</comment>
<dbReference type="InterPro" id="IPR055557">
    <property type="entry name" value="DUF7133"/>
</dbReference>
<dbReference type="InterPro" id="IPR036909">
    <property type="entry name" value="Cyt_c-like_dom_sf"/>
</dbReference>
<keyword evidence="7" id="KW-1185">Reference proteome</keyword>
<gene>
    <name evidence="6" type="ORF">GCM10023188_04230</name>
</gene>
<dbReference type="InterPro" id="IPR011042">
    <property type="entry name" value="6-blade_b-propeller_TolB-like"/>
</dbReference>
<dbReference type="SUPFAM" id="SSF48371">
    <property type="entry name" value="ARM repeat"/>
    <property type="match status" value="1"/>
</dbReference>
<evidence type="ECO:0000259" key="5">
    <source>
        <dbReference type="PROSITE" id="PS51007"/>
    </source>
</evidence>
<evidence type="ECO:0000313" key="7">
    <source>
        <dbReference type="Proteomes" id="UP001500552"/>
    </source>
</evidence>
<dbReference type="Pfam" id="PF13646">
    <property type="entry name" value="HEAT_2"/>
    <property type="match status" value="1"/>
</dbReference>
<dbReference type="EMBL" id="BAABHC010000002">
    <property type="protein sequence ID" value="GAA4424420.1"/>
    <property type="molecule type" value="Genomic_DNA"/>
</dbReference>
<evidence type="ECO:0000256" key="3">
    <source>
        <dbReference type="ARBA" id="ARBA00023004"/>
    </source>
</evidence>
<evidence type="ECO:0000256" key="4">
    <source>
        <dbReference type="PROSITE-ProRule" id="PRU00433"/>
    </source>
</evidence>
<dbReference type="Proteomes" id="UP001500552">
    <property type="component" value="Unassembled WGS sequence"/>
</dbReference>
<dbReference type="InterPro" id="IPR011041">
    <property type="entry name" value="Quinoprot_gluc/sorb_DH_b-prop"/>
</dbReference>
<evidence type="ECO:0000256" key="2">
    <source>
        <dbReference type="ARBA" id="ARBA00022723"/>
    </source>
</evidence>
<keyword evidence="3 4" id="KW-0408">Iron</keyword>
<dbReference type="InterPro" id="IPR009056">
    <property type="entry name" value="Cyt_c-like_dom"/>
</dbReference>
<dbReference type="Pfam" id="PF00034">
    <property type="entry name" value="Cytochrom_C"/>
    <property type="match status" value="1"/>
</dbReference>
<dbReference type="InterPro" id="IPR011989">
    <property type="entry name" value="ARM-like"/>
</dbReference>
<dbReference type="Gene3D" id="2.120.10.30">
    <property type="entry name" value="TolB, C-terminal domain"/>
    <property type="match status" value="1"/>
</dbReference>
<evidence type="ECO:0000256" key="1">
    <source>
        <dbReference type="ARBA" id="ARBA00022617"/>
    </source>
</evidence>
<dbReference type="Pfam" id="PF23500">
    <property type="entry name" value="DUF7133"/>
    <property type="match status" value="1"/>
</dbReference>
<dbReference type="SUPFAM" id="SSF50952">
    <property type="entry name" value="Soluble quinoprotein glucose dehydrogenase"/>
    <property type="match status" value="1"/>
</dbReference>
<reference evidence="7" key="1">
    <citation type="journal article" date="2019" name="Int. J. Syst. Evol. Microbiol.">
        <title>The Global Catalogue of Microorganisms (GCM) 10K type strain sequencing project: providing services to taxonomists for standard genome sequencing and annotation.</title>
        <authorList>
            <consortium name="The Broad Institute Genomics Platform"/>
            <consortium name="The Broad Institute Genome Sequencing Center for Infectious Disease"/>
            <person name="Wu L."/>
            <person name="Ma J."/>
        </authorList>
    </citation>
    <scope>NUCLEOTIDE SEQUENCE [LARGE SCALE GENOMIC DNA]</scope>
    <source>
        <strain evidence="7">JCM 17926</strain>
    </source>
</reference>
<dbReference type="PROSITE" id="PS51007">
    <property type="entry name" value="CYTC"/>
    <property type="match status" value="1"/>
</dbReference>
<dbReference type="Gene3D" id="1.25.10.10">
    <property type="entry name" value="Leucine-rich Repeat Variant"/>
    <property type="match status" value="1"/>
</dbReference>
<dbReference type="InterPro" id="IPR016024">
    <property type="entry name" value="ARM-type_fold"/>
</dbReference>
<dbReference type="PANTHER" id="PTHR33546">
    <property type="entry name" value="LARGE, MULTIFUNCTIONAL SECRETED PROTEIN-RELATED"/>
    <property type="match status" value="1"/>
</dbReference>
<dbReference type="SUPFAM" id="SSF46626">
    <property type="entry name" value="Cytochrome c"/>
    <property type="match status" value="1"/>
</dbReference>
<evidence type="ECO:0000313" key="6">
    <source>
        <dbReference type="EMBL" id="GAA4424420.1"/>
    </source>
</evidence>